<name>A0A1I6GRI4_9RHOB</name>
<feature type="domain" description="VOC" evidence="1">
    <location>
        <begin position="7"/>
        <end position="123"/>
    </location>
</feature>
<dbReference type="PANTHER" id="PTHR33993">
    <property type="entry name" value="GLYOXALASE-RELATED"/>
    <property type="match status" value="1"/>
</dbReference>
<dbReference type="Pfam" id="PF00903">
    <property type="entry name" value="Glyoxalase"/>
    <property type="match status" value="2"/>
</dbReference>
<dbReference type="CDD" id="cd07247">
    <property type="entry name" value="SgaA_N_like"/>
    <property type="match status" value="2"/>
</dbReference>
<dbReference type="PROSITE" id="PS51819">
    <property type="entry name" value="VOC"/>
    <property type="match status" value="2"/>
</dbReference>
<dbReference type="Gene3D" id="3.10.180.10">
    <property type="entry name" value="2,3-Dihydroxybiphenyl 1,2-Dioxygenase, domain 1"/>
    <property type="match status" value="2"/>
</dbReference>
<dbReference type="InterPro" id="IPR029068">
    <property type="entry name" value="Glyas_Bleomycin-R_OHBP_Dase"/>
</dbReference>
<sequence>MAQRNGAPVWYELLSSAPDAACAFYGRVMGWSFAQMPGAADMAYHIGTAADGVDICGIMDLPEGAGFAPTWAAYFAVDDLDAMLEKVKSLGGAHHMGPQDIPDVGRFAFVADPQGAMFYLLESSSDAPSTAFAADKVGHCSWNELVTSDQKAGLDFYAALFGWAKAGAMPMGDGMGDYTFIGHGDALIGAIMDAPQKGMPPFWNFAFLVADIDVAKTAVEDAGGTVRMGPMELPDDSGWLIQTTDPQGAIVMFTGPRIAGAA</sequence>
<reference evidence="3" key="1">
    <citation type="submission" date="2016-10" db="EMBL/GenBank/DDBJ databases">
        <authorList>
            <person name="Varghese N."/>
            <person name="Submissions S."/>
        </authorList>
    </citation>
    <scope>NUCLEOTIDE SEQUENCE [LARGE SCALE GENOMIC DNA]</scope>
    <source>
        <strain evidence="3">DSM 26879</strain>
    </source>
</reference>
<feature type="domain" description="VOC" evidence="1">
    <location>
        <begin position="136"/>
        <end position="256"/>
    </location>
</feature>
<dbReference type="InterPro" id="IPR037523">
    <property type="entry name" value="VOC_core"/>
</dbReference>
<accession>A0A1I6GRI4</accession>
<dbReference type="AlphaFoldDB" id="A0A1I6GRI4"/>
<dbReference type="InterPro" id="IPR004360">
    <property type="entry name" value="Glyas_Fos-R_dOase_dom"/>
</dbReference>
<dbReference type="PANTHER" id="PTHR33993:SF14">
    <property type="entry name" value="GB|AAF24581.1"/>
    <property type="match status" value="1"/>
</dbReference>
<protein>
    <recommendedName>
        <fullName evidence="1">VOC domain-containing protein</fullName>
    </recommendedName>
</protein>
<proteinExistence type="predicted"/>
<dbReference type="EMBL" id="FOYP01000001">
    <property type="protein sequence ID" value="SFR44667.1"/>
    <property type="molecule type" value="Genomic_DNA"/>
</dbReference>
<dbReference type="SUPFAM" id="SSF54593">
    <property type="entry name" value="Glyoxalase/Bleomycin resistance protein/Dihydroxybiphenyl dioxygenase"/>
    <property type="match status" value="2"/>
</dbReference>
<gene>
    <name evidence="2" type="ORF">SAMN04488005_2057</name>
</gene>
<organism evidence="2 3">
    <name type="scientific">Yoonia tamlensis</name>
    <dbReference type="NCBI Taxonomy" id="390270"/>
    <lineage>
        <taxon>Bacteria</taxon>
        <taxon>Pseudomonadati</taxon>
        <taxon>Pseudomonadota</taxon>
        <taxon>Alphaproteobacteria</taxon>
        <taxon>Rhodobacterales</taxon>
        <taxon>Paracoccaceae</taxon>
        <taxon>Yoonia</taxon>
    </lineage>
</organism>
<keyword evidence="3" id="KW-1185">Reference proteome</keyword>
<dbReference type="RefSeq" id="WP_090199597.1">
    <property type="nucleotide sequence ID" value="NZ_FOYP01000001.1"/>
</dbReference>
<evidence type="ECO:0000259" key="1">
    <source>
        <dbReference type="PROSITE" id="PS51819"/>
    </source>
</evidence>
<evidence type="ECO:0000313" key="3">
    <source>
        <dbReference type="Proteomes" id="UP000199478"/>
    </source>
</evidence>
<dbReference type="Proteomes" id="UP000199478">
    <property type="component" value="Unassembled WGS sequence"/>
</dbReference>
<dbReference type="InterPro" id="IPR052164">
    <property type="entry name" value="Anthracycline_SecMetBiosynth"/>
</dbReference>
<evidence type="ECO:0000313" key="2">
    <source>
        <dbReference type="EMBL" id="SFR44667.1"/>
    </source>
</evidence>